<gene>
    <name evidence="9" type="ORF">GPICK_07375</name>
</gene>
<dbReference type="HOGENOM" id="CLU_000445_114_51_7"/>
<dbReference type="SMART" id="SM00388">
    <property type="entry name" value="HisKA"/>
    <property type="match status" value="1"/>
</dbReference>
<dbReference type="SMART" id="SM00065">
    <property type="entry name" value="GAF"/>
    <property type="match status" value="1"/>
</dbReference>
<dbReference type="SMART" id="SM00387">
    <property type="entry name" value="HATPase_c"/>
    <property type="match status" value="1"/>
</dbReference>
<dbReference type="InterPro" id="IPR036097">
    <property type="entry name" value="HisK_dim/P_sf"/>
</dbReference>
<dbReference type="Proteomes" id="UP000057609">
    <property type="component" value="Chromosome"/>
</dbReference>
<dbReference type="SUPFAM" id="SSF52172">
    <property type="entry name" value="CheY-like"/>
    <property type="match status" value="2"/>
</dbReference>
<dbReference type="SUPFAM" id="SSF55781">
    <property type="entry name" value="GAF domain-like"/>
    <property type="match status" value="1"/>
</dbReference>
<reference evidence="9 10" key="1">
    <citation type="journal article" date="2015" name="Genome Announc.">
        <title>Complete Genome of Geobacter pickeringii G13T, a Metal-Reducing Isolate from Sedimentary Kaolin Deposits.</title>
        <authorList>
            <person name="Badalamenti J.P."/>
            <person name="Bond D.R."/>
        </authorList>
    </citation>
    <scope>NUCLEOTIDE SEQUENCE [LARGE SCALE GENOMIC DNA]</scope>
    <source>
        <strain evidence="9 10">G13</strain>
    </source>
</reference>
<dbReference type="Gene3D" id="3.40.50.2300">
    <property type="match status" value="2"/>
</dbReference>
<dbReference type="STRING" id="345632.GPICK_07375"/>
<dbReference type="GO" id="GO:0000155">
    <property type="term" value="F:phosphorelay sensor kinase activity"/>
    <property type="evidence" value="ECO:0007669"/>
    <property type="project" value="InterPro"/>
</dbReference>
<dbReference type="SUPFAM" id="SSF47384">
    <property type="entry name" value="Homodimeric domain of signal transducing histidine kinase"/>
    <property type="match status" value="1"/>
</dbReference>
<dbReference type="InterPro" id="IPR029016">
    <property type="entry name" value="GAF-like_dom_sf"/>
</dbReference>
<dbReference type="PROSITE" id="PS50109">
    <property type="entry name" value="HIS_KIN"/>
    <property type="match status" value="1"/>
</dbReference>
<name>A0A0B5BF89_9BACT</name>
<dbReference type="PRINTS" id="PR00344">
    <property type="entry name" value="BCTRLSENSOR"/>
</dbReference>
<dbReference type="InterPro" id="IPR011006">
    <property type="entry name" value="CheY-like_superfamily"/>
</dbReference>
<protein>
    <recommendedName>
        <fullName evidence="2">histidine kinase</fullName>
        <ecNumber evidence="2">2.7.13.3</ecNumber>
    </recommendedName>
</protein>
<evidence type="ECO:0000259" key="7">
    <source>
        <dbReference type="PROSITE" id="PS50109"/>
    </source>
</evidence>
<evidence type="ECO:0000313" key="10">
    <source>
        <dbReference type="Proteomes" id="UP000057609"/>
    </source>
</evidence>
<dbReference type="PANTHER" id="PTHR43065:SF42">
    <property type="entry name" value="TWO-COMPONENT SENSOR PPRA"/>
    <property type="match status" value="1"/>
</dbReference>
<keyword evidence="3 6" id="KW-0597">Phosphoprotein</keyword>
<dbReference type="Pfam" id="PF02518">
    <property type="entry name" value="HATPase_c"/>
    <property type="match status" value="1"/>
</dbReference>
<dbReference type="KEGG" id="gpi:GPICK_07375"/>
<feature type="domain" description="Response regulatory" evidence="8">
    <location>
        <begin position="581"/>
        <end position="697"/>
    </location>
</feature>
<feature type="domain" description="Histidine kinase" evidence="7">
    <location>
        <begin position="338"/>
        <end position="561"/>
    </location>
</feature>
<sequence length="702" mass="77131">MILPPLRALIIDDSPLDAELVMRELRKGFTLTVARIDSPESLADALATGEWDIAISDYVMPRFSGLDAIAMLREKQYDIPIMVCSGKVGEDAAVETMRAGANDYILKDNLARLLPAIRRELSEARMRREREADERRSRELSEAMAAASLRFLETGSICRMAQVLVDRCVTLTTSSFGFLYDLRPNGDARILAVSATSSLAAGNCRCFTELDGPIENETGHVVARNDCLLFAPVIDEQTILCNDFDAGTHRLCLQEHSRRRISSFLGTPLKVGGKVVGVIGLANKPGGFTERERRELETFAQTAALALHSARAELEHKQAMEQLRQAQKMEAVGQLAGGIAHDFNNLLTVINGYSTLLLHEMPSDDPYRPEVEHILQAGERAADLTHQLLAFSRRQILEPKVININHLVKNIEKMLKRLIRENVILNTRLADEIGMVKADPGQVEQIIMNLVVNARDAMENGGIVTIETGEAVFDDLFVAENRGALAGNYVMLAVHDNGIGMSEEIKRKIFEPFFTTKAQGRGTGLGLATVYGIVKQSGGYIQVLSESGKGSSFRVFLPREEAAADAAGARSRHEGPRGSETILVVEDEVGVLNLAARTLRSRGYNVLQAGSPESAVEIFRQNRDRIDLVLSDVVMPDKSGPKLAAEFREQSPGLKVMFMSGYTEESIVPQEIAHDRTAFILKPFSPDDLAGRVRELLGSRAG</sequence>
<dbReference type="InterPro" id="IPR003018">
    <property type="entry name" value="GAF"/>
</dbReference>
<evidence type="ECO:0000256" key="1">
    <source>
        <dbReference type="ARBA" id="ARBA00000085"/>
    </source>
</evidence>
<dbReference type="Gene3D" id="1.10.287.130">
    <property type="match status" value="1"/>
</dbReference>
<dbReference type="Pfam" id="PF00072">
    <property type="entry name" value="Response_reg"/>
    <property type="match status" value="2"/>
</dbReference>
<keyword evidence="5 9" id="KW-0418">Kinase</keyword>
<dbReference type="EMBL" id="CP009788">
    <property type="protein sequence ID" value="AJE03200.1"/>
    <property type="molecule type" value="Genomic_DNA"/>
</dbReference>
<dbReference type="OrthoDB" id="9761263at2"/>
<dbReference type="InterPro" id="IPR004358">
    <property type="entry name" value="Sig_transdc_His_kin-like_C"/>
</dbReference>
<keyword evidence="4" id="KW-0808">Transferase</keyword>
<dbReference type="PANTHER" id="PTHR43065">
    <property type="entry name" value="SENSOR HISTIDINE KINASE"/>
    <property type="match status" value="1"/>
</dbReference>
<evidence type="ECO:0000256" key="2">
    <source>
        <dbReference type="ARBA" id="ARBA00012438"/>
    </source>
</evidence>
<evidence type="ECO:0000256" key="4">
    <source>
        <dbReference type="ARBA" id="ARBA00022679"/>
    </source>
</evidence>
<dbReference type="Pfam" id="PF00512">
    <property type="entry name" value="HisKA"/>
    <property type="match status" value="1"/>
</dbReference>
<dbReference type="InterPro" id="IPR005467">
    <property type="entry name" value="His_kinase_dom"/>
</dbReference>
<dbReference type="SMART" id="SM00448">
    <property type="entry name" value="REC"/>
    <property type="match status" value="2"/>
</dbReference>
<dbReference type="Pfam" id="PF13185">
    <property type="entry name" value="GAF_2"/>
    <property type="match status" value="1"/>
</dbReference>
<proteinExistence type="predicted"/>
<evidence type="ECO:0000256" key="6">
    <source>
        <dbReference type="PROSITE-ProRule" id="PRU00169"/>
    </source>
</evidence>
<evidence type="ECO:0000256" key="3">
    <source>
        <dbReference type="ARBA" id="ARBA00022553"/>
    </source>
</evidence>
<evidence type="ECO:0000256" key="5">
    <source>
        <dbReference type="ARBA" id="ARBA00022777"/>
    </source>
</evidence>
<dbReference type="PROSITE" id="PS50110">
    <property type="entry name" value="RESPONSE_REGULATORY"/>
    <property type="match status" value="2"/>
</dbReference>
<dbReference type="EC" id="2.7.13.3" evidence="2"/>
<dbReference type="InterPro" id="IPR001789">
    <property type="entry name" value="Sig_transdc_resp-reg_receiver"/>
</dbReference>
<dbReference type="Gene3D" id="3.30.450.40">
    <property type="match status" value="1"/>
</dbReference>
<evidence type="ECO:0000259" key="8">
    <source>
        <dbReference type="PROSITE" id="PS50110"/>
    </source>
</evidence>
<dbReference type="InterPro" id="IPR003594">
    <property type="entry name" value="HATPase_dom"/>
</dbReference>
<dbReference type="SUPFAM" id="SSF55874">
    <property type="entry name" value="ATPase domain of HSP90 chaperone/DNA topoisomerase II/histidine kinase"/>
    <property type="match status" value="1"/>
</dbReference>
<feature type="modified residue" description="4-aspartylphosphate" evidence="6">
    <location>
        <position position="57"/>
    </location>
</feature>
<feature type="domain" description="Response regulatory" evidence="8">
    <location>
        <begin position="7"/>
        <end position="122"/>
    </location>
</feature>
<dbReference type="CDD" id="cd00082">
    <property type="entry name" value="HisKA"/>
    <property type="match status" value="1"/>
</dbReference>
<feature type="modified residue" description="4-aspartylphosphate" evidence="6">
    <location>
        <position position="632"/>
    </location>
</feature>
<evidence type="ECO:0000313" key="9">
    <source>
        <dbReference type="EMBL" id="AJE03200.1"/>
    </source>
</evidence>
<keyword evidence="10" id="KW-1185">Reference proteome</keyword>
<organism evidence="9 10">
    <name type="scientific">Geobacter pickeringii</name>
    <dbReference type="NCBI Taxonomy" id="345632"/>
    <lineage>
        <taxon>Bacteria</taxon>
        <taxon>Pseudomonadati</taxon>
        <taxon>Thermodesulfobacteriota</taxon>
        <taxon>Desulfuromonadia</taxon>
        <taxon>Geobacterales</taxon>
        <taxon>Geobacteraceae</taxon>
        <taxon>Geobacter</taxon>
    </lineage>
</organism>
<dbReference type="Gene3D" id="3.30.565.10">
    <property type="entry name" value="Histidine kinase-like ATPase, C-terminal domain"/>
    <property type="match status" value="1"/>
</dbReference>
<dbReference type="InterPro" id="IPR003661">
    <property type="entry name" value="HisK_dim/P_dom"/>
</dbReference>
<accession>A0A0B5BF89</accession>
<dbReference type="AlphaFoldDB" id="A0A0B5BF89"/>
<comment type="catalytic activity">
    <reaction evidence="1">
        <text>ATP + protein L-histidine = ADP + protein N-phospho-L-histidine.</text>
        <dbReference type="EC" id="2.7.13.3"/>
    </reaction>
</comment>
<dbReference type="CDD" id="cd00156">
    <property type="entry name" value="REC"/>
    <property type="match status" value="1"/>
</dbReference>
<dbReference type="InterPro" id="IPR036890">
    <property type="entry name" value="HATPase_C_sf"/>
</dbReference>